<sequence length="110" mass="12133">MPSCPSNMTSGSLADYVSCSPKLVTQNGSTNLTQYLLQFVEINEHEVNRDRVNLIFLDDDDSDAEHIVSNTKAATSSVRQDACGEARTYDRRVPADLRADLFADVPSTLH</sequence>
<protein>
    <submittedName>
        <fullName evidence="1">Uncharacterized protein</fullName>
    </submittedName>
</protein>
<dbReference type="EMBL" id="BLXT01000600">
    <property type="protein sequence ID" value="GFN78777.1"/>
    <property type="molecule type" value="Genomic_DNA"/>
</dbReference>
<evidence type="ECO:0000313" key="1">
    <source>
        <dbReference type="EMBL" id="GFN78777.1"/>
    </source>
</evidence>
<accession>A0AAV3Y8M0</accession>
<organism evidence="1 2">
    <name type="scientific">Plakobranchus ocellatus</name>
    <dbReference type="NCBI Taxonomy" id="259542"/>
    <lineage>
        <taxon>Eukaryota</taxon>
        <taxon>Metazoa</taxon>
        <taxon>Spiralia</taxon>
        <taxon>Lophotrochozoa</taxon>
        <taxon>Mollusca</taxon>
        <taxon>Gastropoda</taxon>
        <taxon>Heterobranchia</taxon>
        <taxon>Euthyneura</taxon>
        <taxon>Panpulmonata</taxon>
        <taxon>Sacoglossa</taxon>
        <taxon>Placobranchoidea</taxon>
        <taxon>Plakobranchidae</taxon>
        <taxon>Plakobranchus</taxon>
    </lineage>
</organism>
<proteinExistence type="predicted"/>
<reference evidence="1 2" key="1">
    <citation type="journal article" date="2021" name="Elife">
        <title>Chloroplast acquisition without the gene transfer in kleptoplastic sea slugs, Plakobranchus ocellatus.</title>
        <authorList>
            <person name="Maeda T."/>
            <person name="Takahashi S."/>
            <person name="Yoshida T."/>
            <person name="Shimamura S."/>
            <person name="Takaki Y."/>
            <person name="Nagai Y."/>
            <person name="Toyoda A."/>
            <person name="Suzuki Y."/>
            <person name="Arimoto A."/>
            <person name="Ishii H."/>
            <person name="Satoh N."/>
            <person name="Nishiyama T."/>
            <person name="Hasebe M."/>
            <person name="Maruyama T."/>
            <person name="Minagawa J."/>
            <person name="Obokata J."/>
            <person name="Shigenobu S."/>
        </authorList>
    </citation>
    <scope>NUCLEOTIDE SEQUENCE [LARGE SCALE GENOMIC DNA]</scope>
</reference>
<name>A0AAV3Y8M0_9GAST</name>
<evidence type="ECO:0000313" key="2">
    <source>
        <dbReference type="Proteomes" id="UP000735302"/>
    </source>
</evidence>
<keyword evidence="2" id="KW-1185">Reference proteome</keyword>
<dbReference type="AlphaFoldDB" id="A0AAV3Y8M0"/>
<comment type="caution">
    <text evidence="1">The sequence shown here is derived from an EMBL/GenBank/DDBJ whole genome shotgun (WGS) entry which is preliminary data.</text>
</comment>
<dbReference type="Proteomes" id="UP000735302">
    <property type="component" value="Unassembled WGS sequence"/>
</dbReference>
<gene>
    <name evidence="1" type="ORF">PoB_000528300</name>
</gene>